<keyword evidence="10" id="KW-1185">Reference proteome</keyword>
<keyword evidence="5 8" id="KW-1133">Transmembrane helix</keyword>
<evidence type="ECO:0000313" key="10">
    <source>
        <dbReference type="Proteomes" id="UP000019277"/>
    </source>
</evidence>
<feature type="transmembrane region" description="Helical" evidence="8">
    <location>
        <begin position="340"/>
        <end position="358"/>
    </location>
</feature>
<evidence type="ECO:0000256" key="3">
    <source>
        <dbReference type="ARBA" id="ARBA00022679"/>
    </source>
</evidence>
<comment type="caution">
    <text evidence="9">The sequence shown here is derived from an EMBL/GenBank/DDBJ whole genome shotgun (WGS) entry which is preliminary data.</text>
</comment>
<dbReference type="AlphaFoldDB" id="W7IKF1"/>
<feature type="transmembrane region" description="Helical" evidence="8">
    <location>
        <begin position="21"/>
        <end position="40"/>
    </location>
</feature>
<feature type="transmembrane region" description="Helical" evidence="8">
    <location>
        <begin position="155"/>
        <end position="173"/>
    </location>
</feature>
<evidence type="ECO:0000256" key="1">
    <source>
        <dbReference type="ARBA" id="ARBA00004651"/>
    </source>
</evidence>
<evidence type="ECO:0000313" key="9">
    <source>
        <dbReference type="EMBL" id="EWC60813.1"/>
    </source>
</evidence>
<dbReference type="PATRIC" id="fig|909613.9.peg.3868"/>
<dbReference type="eggNOG" id="COG5650">
    <property type="taxonomic scope" value="Bacteria"/>
</dbReference>
<keyword evidence="4 8" id="KW-0812">Transmembrane</keyword>
<gene>
    <name evidence="9" type="ORF">UO65_3866</name>
</gene>
<evidence type="ECO:0000256" key="2">
    <source>
        <dbReference type="ARBA" id="ARBA00022475"/>
    </source>
</evidence>
<feature type="transmembrane region" description="Helical" evidence="8">
    <location>
        <begin position="97"/>
        <end position="121"/>
    </location>
</feature>
<comment type="subcellular location">
    <subcellularLocation>
        <location evidence="1">Cell membrane</location>
        <topology evidence="1">Multi-pass membrane protein</topology>
    </subcellularLocation>
</comment>
<dbReference type="RefSeq" id="WP_052021358.1">
    <property type="nucleotide sequence ID" value="NZ_AYXG01000142.1"/>
</dbReference>
<feature type="transmembrane region" description="Helical" evidence="8">
    <location>
        <begin position="269"/>
        <end position="289"/>
    </location>
</feature>
<keyword evidence="3" id="KW-0808">Transferase</keyword>
<feature type="transmembrane region" description="Helical" evidence="8">
    <location>
        <begin position="209"/>
        <end position="227"/>
    </location>
</feature>
<feature type="transmembrane region" description="Helical" evidence="8">
    <location>
        <begin position="373"/>
        <end position="392"/>
    </location>
</feature>
<keyword evidence="2" id="KW-1003">Cell membrane</keyword>
<comment type="similarity">
    <text evidence="7">Belongs to the glycosyltransferase 87 family.</text>
</comment>
<evidence type="ECO:0000256" key="5">
    <source>
        <dbReference type="ARBA" id="ARBA00022989"/>
    </source>
</evidence>
<protein>
    <submittedName>
        <fullName evidence="9">Putative conserved integral membrane protein</fullName>
    </submittedName>
</protein>
<dbReference type="InterPro" id="IPR018584">
    <property type="entry name" value="GT87"/>
</dbReference>
<dbReference type="GO" id="GO:0016758">
    <property type="term" value="F:hexosyltransferase activity"/>
    <property type="evidence" value="ECO:0007669"/>
    <property type="project" value="InterPro"/>
</dbReference>
<reference evidence="9 10" key="1">
    <citation type="journal article" date="2014" name="Genome Announc.">
        <title>Draft Genome Sequence of the Antitrypanosomally Active Sponge-Associated Bacterium Actinokineospora sp. Strain EG49.</title>
        <authorList>
            <person name="Harjes J."/>
            <person name="Ryu T."/>
            <person name="Abdelmohsen U.R."/>
            <person name="Moitinho-Silva L."/>
            <person name="Horn H."/>
            <person name="Ravasi T."/>
            <person name="Hentschel U."/>
        </authorList>
    </citation>
    <scope>NUCLEOTIDE SEQUENCE [LARGE SCALE GENOMIC DNA]</scope>
    <source>
        <strain evidence="9 10">EG49</strain>
    </source>
</reference>
<dbReference type="Pfam" id="PF09594">
    <property type="entry name" value="GT87"/>
    <property type="match status" value="1"/>
</dbReference>
<proteinExistence type="inferred from homology"/>
<accession>W7IKF1</accession>
<dbReference type="Proteomes" id="UP000019277">
    <property type="component" value="Unassembled WGS sequence"/>
</dbReference>
<name>W7IKF1_9PSEU</name>
<dbReference type="EMBL" id="AYXG01000142">
    <property type="protein sequence ID" value="EWC60813.1"/>
    <property type="molecule type" value="Genomic_DNA"/>
</dbReference>
<dbReference type="GO" id="GO:0005886">
    <property type="term" value="C:plasma membrane"/>
    <property type="evidence" value="ECO:0007669"/>
    <property type="project" value="UniProtKB-SubCell"/>
</dbReference>
<feature type="transmembrane region" description="Helical" evidence="8">
    <location>
        <begin position="295"/>
        <end position="328"/>
    </location>
</feature>
<evidence type="ECO:0000256" key="6">
    <source>
        <dbReference type="ARBA" id="ARBA00023136"/>
    </source>
</evidence>
<keyword evidence="6 8" id="KW-0472">Membrane</keyword>
<evidence type="ECO:0000256" key="8">
    <source>
        <dbReference type="SAM" id="Phobius"/>
    </source>
</evidence>
<organism evidence="9 10">
    <name type="scientific">Actinokineospora spheciospongiae</name>
    <dbReference type="NCBI Taxonomy" id="909613"/>
    <lineage>
        <taxon>Bacteria</taxon>
        <taxon>Bacillati</taxon>
        <taxon>Actinomycetota</taxon>
        <taxon>Actinomycetes</taxon>
        <taxon>Pseudonocardiales</taxon>
        <taxon>Pseudonocardiaceae</taxon>
        <taxon>Actinokineospora</taxon>
    </lineage>
</organism>
<dbReference type="STRING" id="909613.UO65_3866"/>
<feature type="transmembrane region" description="Helical" evidence="8">
    <location>
        <begin position="180"/>
        <end position="203"/>
    </location>
</feature>
<evidence type="ECO:0000256" key="4">
    <source>
        <dbReference type="ARBA" id="ARBA00022692"/>
    </source>
</evidence>
<evidence type="ECO:0000256" key="7">
    <source>
        <dbReference type="ARBA" id="ARBA00024033"/>
    </source>
</evidence>
<sequence>MTEQAEGVGAPPRPRRAALSVFPALCVVAGIVGWALGWHLGVDNAVYRSGAVALLHGEPLYDAMSLSAEPSWARLPFTYPPTAALLFIPLALVPTQVAWGILGAITVASLTAVVRLSIAALPDRPRWMDPDRTTVVLGIALLGLEPVWRTLFLGQINMILMLLVVVDVLVLGARGNRFGGVLVGVAAAVKLTPLIFVAHLLVIGRRWDALRAVVTFLLLQAVMFLWVRHDVVEFWGTAVQDPQRIGPIYWAGNQSLNGLVLRLTDNADWSMRVVVPIAVVLAVPCALWVRGLRPLPALLVTAFLGLLVSPVSWSHHWVWVVPLLVFLLSRIDDPRDRRAWWPVAAVVLVFASCVLLAMRNGLAVEFEWTPPEYVIGSAYLLVPLVVGAIALVRRVRAARG</sequence>